<organism evidence="1 2">
    <name type="scientific">Nocardia jinanensis</name>
    <dbReference type="NCBI Taxonomy" id="382504"/>
    <lineage>
        <taxon>Bacteria</taxon>
        <taxon>Bacillati</taxon>
        <taxon>Actinomycetota</taxon>
        <taxon>Actinomycetes</taxon>
        <taxon>Mycobacteriales</taxon>
        <taxon>Nocardiaceae</taxon>
        <taxon>Nocardia</taxon>
    </lineage>
</organism>
<evidence type="ECO:0000313" key="1">
    <source>
        <dbReference type="EMBL" id="GGL38675.1"/>
    </source>
</evidence>
<reference evidence="1" key="2">
    <citation type="submission" date="2020-09" db="EMBL/GenBank/DDBJ databases">
        <authorList>
            <person name="Sun Q."/>
            <person name="Zhou Y."/>
        </authorList>
    </citation>
    <scope>NUCLEOTIDE SEQUENCE</scope>
    <source>
        <strain evidence="1">CGMCC 4.3508</strain>
    </source>
</reference>
<keyword evidence="2" id="KW-1185">Reference proteome</keyword>
<accession>A0A917RW38</accession>
<dbReference type="AlphaFoldDB" id="A0A917RW38"/>
<name>A0A917RW38_9NOCA</name>
<dbReference type="EMBL" id="BMMH01000022">
    <property type="protein sequence ID" value="GGL38675.1"/>
    <property type="molecule type" value="Genomic_DNA"/>
</dbReference>
<sequence>MADGFITPESSGDTPVSTPLHRVAGRLQSALPDGWRVEVVAVEDPMTGDQPVLRALLTTD</sequence>
<protein>
    <submittedName>
        <fullName evidence="1">Uncharacterized protein</fullName>
    </submittedName>
</protein>
<gene>
    <name evidence="1" type="ORF">GCM10011588_61580</name>
</gene>
<proteinExistence type="predicted"/>
<comment type="caution">
    <text evidence="1">The sequence shown here is derived from an EMBL/GenBank/DDBJ whole genome shotgun (WGS) entry which is preliminary data.</text>
</comment>
<dbReference type="RefSeq" id="WP_058853976.1">
    <property type="nucleotide sequence ID" value="NZ_BMMH01000022.1"/>
</dbReference>
<evidence type="ECO:0000313" key="2">
    <source>
        <dbReference type="Proteomes" id="UP000638263"/>
    </source>
</evidence>
<dbReference type="Proteomes" id="UP000638263">
    <property type="component" value="Unassembled WGS sequence"/>
</dbReference>
<reference evidence="1" key="1">
    <citation type="journal article" date="2014" name="Int. J. Syst. Evol. Microbiol.">
        <title>Complete genome sequence of Corynebacterium casei LMG S-19264T (=DSM 44701T), isolated from a smear-ripened cheese.</title>
        <authorList>
            <consortium name="US DOE Joint Genome Institute (JGI-PGF)"/>
            <person name="Walter F."/>
            <person name="Albersmeier A."/>
            <person name="Kalinowski J."/>
            <person name="Ruckert C."/>
        </authorList>
    </citation>
    <scope>NUCLEOTIDE SEQUENCE</scope>
    <source>
        <strain evidence="1">CGMCC 4.3508</strain>
    </source>
</reference>